<keyword evidence="1 2" id="KW-0175">Coiled coil</keyword>
<comment type="caution">
    <text evidence="5">The sequence shown here is derived from an EMBL/GenBank/DDBJ whole genome shotgun (WGS) entry which is preliminary data.</text>
</comment>
<evidence type="ECO:0000256" key="1">
    <source>
        <dbReference type="ARBA" id="ARBA00023054"/>
    </source>
</evidence>
<sequence length="901" mass="100558">MASERAFLQCKDLEPSPAAETSFGKVLFQNIQATYTADTDIAVSYVLTPSVTAKSSDRVALYRVGFGSPQDYLCYQWAPTPSKDHTQNHLPLTVVFKASCLPKDAGEFFQFCYVTHESHIVGVSTPFQLQQLGSMGMNGVCGMDDSEDGMVMVCTNESILHDKVNKLSKQNEKLLGDLSSQQKLVEEKQRELEDKLHQLSMCQHHLQALETKMKKETSEKCELMGRIGQVVEEKGHLEDYAKTLDRSLATSSARVTELEDLQVTIMAEKKKQEEELLVSRKHQEQLEHSLLECQEELSECKKKLKNTAENLEKTQDERDHAIKELEFWTSSAAADKNEKNSLALKFSTVNEELIYKLEELDKSKKLVQDLEEKLTDCVIQMTSTQDKLKDVEKKLAAAEEQKKIHEEREAVVNQDNHQLKASICQLKENMELLENAQERDQSGREAAERIASDLSSRLQTAKAEYQTVALTNLRLAKKIKKLRQAINSQRDNDKQSVMTSSALLQASTWFHVDDEADDAEDLEVGACADEVVESPPIMTQSCSTVLTGTSCSSCSHTTQQLSEAVHRKMEDIVRELSQQINSLKLQLQTHQEEQESQSKSVAHDTQHSESGPQLNTHQQQEQEQEQQQLPEEPMHEQGQQDDGPVVQEDDITPVVQENIDEQQVLYSNSFLPALQTAPVFLPENERQEPSTNQEANGASFQPSAPSPTPSSYPYLPCGQSGTNGSPANIVSSPINGAPLVVPPSHIPPISPMSGSVLPPPLQPETTPTAIQAAVMSQFSTQLMPGNQGHESDDDDFHSTSDNDDAVPLPTQQGQSHLIECPLCSLSFQSEAIRLLEEHINSHLEHVCPVCSMAFQRNNQKRFEDHVHAHFAEEGSDDHNPLDDPSGPWGPQFRAARLLEID</sequence>
<dbReference type="SUPFAM" id="SSF57997">
    <property type="entry name" value="Tropomyosin"/>
    <property type="match status" value="1"/>
</dbReference>
<dbReference type="Proteomes" id="UP001445076">
    <property type="component" value="Unassembled WGS sequence"/>
</dbReference>
<feature type="coiled-coil region" evidence="2">
    <location>
        <begin position="283"/>
        <end position="324"/>
    </location>
</feature>
<gene>
    <name evidence="5" type="ORF">OTU49_002226</name>
</gene>
<feature type="compositionally biased region" description="Polar residues" evidence="3">
    <location>
        <begin position="689"/>
        <end position="698"/>
    </location>
</feature>
<feature type="region of interest" description="Disordered" evidence="3">
    <location>
        <begin position="685"/>
        <end position="729"/>
    </location>
</feature>
<dbReference type="EMBL" id="JARKIK010000030">
    <property type="protein sequence ID" value="KAK8741454.1"/>
    <property type="molecule type" value="Genomic_DNA"/>
</dbReference>
<feature type="region of interest" description="Disordered" evidence="3">
    <location>
        <begin position="782"/>
        <end position="806"/>
    </location>
</feature>
<dbReference type="EMBL" id="JARKIK010000030">
    <property type="protein sequence ID" value="KAK8741453.1"/>
    <property type="molecule type" value="Genomic_DNA"/>
</dbReference>
<dbReference type="Gene3D" id="2.60.40.2840">
    <property type="match status" value="1"/>
</dbReference>
<dbReference type="Pfam" id="PF17751">
    <property type="entry name" value="SKICH"/>
    <property type="match status" value="1"/>
</dbReference>
<accession>A0AAW0XNE4</accession>
<feature type="region of interest" description="Disordered" evidence="3">
    <location>
        <begin position="586"/>
        <end position="646"/>
    </location>
</feature>
<keyword evidence="6" id="KW-1185">Reference proteome</keyword>
<dbReference type="Gene3D" id="6.20.250.40">
    <property type="match status" value="1"/>
</dbReference>
<feature type="compositionally biased region" description="Low complexity" evidence="3">
    <location>
        <begin position="617"/>
        <end position="631"/>
    </location>
</feature>
<protein>
    <recommendedName>
        <fullName evidence="4">SKICH domain-containing protein</fullName>
    </recommendedName>
</protein>
<evidence type="ECO:0000256" key="2">
    <source>
        <dbReference type="SAM" id="Coils"/>
    </source>
</evidence>
<evidence type="ECO:0000259" key="4">
    <source>
        <dbReference type="Pfam" id="PF17751"/>
    </source>
</evidence>
<dbReference type="PANTHER" id="PTHR31915">
    <property type="entry name" value="SKICH DOMAIN-CONTAINING PROTEIN"/>
    <property type="match status" value="1"/>
</dbReference>
<name>A0AAW0XNE4_CHEQU</name>
<evidence type="ECO:0000313" key="6">
    <source>
        <dbReference type="Proteomes" id="UP001445076"/>
    </source>
</evidence>
<dbReference type="InterPro" id="IPR041611">
    <property type="entry name" value="SKICH"/>
</dbReference>
<dbReference type="PANTHER" id="PTHR31915:SF6">
    <property type="entry name" value="SKICH DOMAIN-CONTAINING PROTEIN"/>
    <property type="match status" value="1"/>
</dbReference>
<feature type="compositionally biased region" description="Polar residues" evidence="3">
    <location>
        <begin position="719"/>
        <end position="729"/>
    </location>
</feature>
<feature type="coiled-coil region" evidence="2">
    <location>
        <begin position="171"/>
        <end position="198"/>
    </location>
</feature>
<feature type="domain" description="SKICH" evidence="4">
    <location>
        <begin position="26"/>
        <end position="129"/>
    </location>
</feature>
<dbReference type="AlphaFoldDB" id="A0AAW0XNE4"/>
<feature type="coiled-coil region" evidence="2">
    <location>
        <begin position="381"/>
        <end position="492"/>
    </location>
</feature>
<organism evidence="5 6">
    <name type="scientific">Cherax quadricarinatus</name>
    <name type="common">Australian red claw crayfish</name>
    <dbReference type="NCBI Taxonomy" id="27406"/>
    <lineage>
        <taxon>Eukaryota</taxon>
        <taxon>Metazoa</taxon>
        <taxon>Ecdysozoa</taxon>
        <taxon>Arthropoda</taxon>
        <taxon>Crustacea</taxon>
        <taxon>Multicrustacea</taxon>
        <taxon>Malacostraca</taxon>
        <taxon>Eumalacostraca</taxon>
        <taxon>Eucarida</taxon>
        <taxon>Decapoda</taxon>
        <taxon>Pleocyemata</taxon>
        <taxon>Astacidea</taxon>
        <taxon>Parastacoidea</taxon>
        <taxon>Parastacidae</taxon>
        <taxon>Cherax</taxon>
    </lineage>
</organism>
<proteinExistence type="predicted"/>
<evidence type="ECO:0000313" key="5">
    <source>
        <dbReference type="EMBL" id="KAK8741453.1"/>
    </source>
</evidence>
<reference evidence="5 6" key="1">
    <citation type="journal article" date="2024" name="BMC Genomics">
        <title>Genome assembly of redclaw crayfish (Cherax quadricarinatus) provides insights into its immune adaptation and hypoxia tolerance.</title>
        <authorList>
            <person name="Liu Z."/>
            <person name="Zheng J."/>
            <person name="Li H."/>
            <person name="Fang K."/>
            <person name="Wang S."/>
            <person name="He J."/>
            <person name="Zhou D."/>
            <person name="Weng S."/>
            <person name="Chi M."/>
            <person name="Gu Z."/>
            <person name="He J."/>
            <person name="Li F."/>
            <person name="Wang M."/>
        </authorList>
    </citation>
    <scope>NUCLEOTIDE SEQUENCE [LARGE SCALE GENOMIC DNA]</scope>
    <source>
        <strain evidence="5">ZL_2023a</strain>
    </source>
</reference>
<reference evidence="5" key="2">
    <citation type="submission" date="2024-01" db="EMBL/GenBank/DDBJ databases">
        <authorList>
            <person name="He J."/>
            <person name="Wang M."/>
            <person name="Zheng J."/>
            <person name="Liu Z."/>
        </authorList>
    </citation>
    <scope>NUCLEOTIDE SEQUENCE</scope>
    <source>
        <strain evidence="5">ZL_2023a</strain>
        <tissue evidence="5">Muscle</tissue>
    </source>
</reference>
<evidence type="ECO:0000256" key="3">
    <source>
        <dbReference type="SAM" id="MobiDB-lite"/>
    </source>
</evidence>
<dbReference type="InterPro" id="IPR051002">
    <property type="entry name" value="UBA_autophagy_assoc_protein"/>
</dbReference>